<organism evidence="1 2">
    <name type="scientific">Bifidobacterium panos</name>
    <dbReference type="NCBI Taxonomy" id="2675321"/>
    <lineage>
        <taxon>Bacteria</taxon>
        <taxon>Bacillati</taxon>
        <taxon>Actinomycetota</taxon>
        <taxon>Actinomycetes</taxon>
        <taxon>Bifidobacteriales</taxon>
        <taxon>Bifidobacteriaceae</taxon>
        <taxon>Bifidobacterium</taxon>
    </lineage>
</organism>
<gene>
    <name evidence="1" type="ORF">G1C94_0982</name>
</gene>
<comment type="caution">
    <text evidence="1">The sequence shown here is derived from an EMBL/GenBank/DDBJ whole genome shotgun (WGS) entry which is preliminary data.</text>
</comment>
<keyword evidence="2" id="KW-1185">Reference proteome</keyword>
<accession>A0ABX1SWZ9</accession>
<dbReference type="EMBL" id="JAAIIJ010000018">
    <property type="protein sequence ID" value="NMN02360.1"/>
    <property type="molecule type" value="Genomic_DNA"/>
</dbReference>
<proteinExistence type="predicted"/>
<reference evidence="1 2" key="1">
    <citation type="submission" date="2020-02" db="EMBL/GenBank/DDBJ databases">
        <title>Characterization of phylogenetic diversity of novel bifidobacterial species isolated in Czech ZOOs.</title>
        <authorList>
            <person name="Lugli G.A."/>
            <person name="Vera N.B."/>
            <person name="Ventura M."/>
        </authorList>
    </citation>
    <scope>NUCLEOTIDE SEQUENCE [LARGE SCALE GENOMIC DNA]</scope>
    <source>
        <strain evidence="1 2">DSM 109963</strain>
    </source>
</reference>
<name>A0ABX1SWZ9_9BIFI</name>
<evidence type="ECO:0000313" key="1">
    <source>
        <dbReference type="EMBL" id="NMN02360.1"/>
    </source>
</evidence>
<dbReference type="Proteomes" id="UP000553756">
    <property type="component" value="Unassembled WGS sequence"/>
</dbReference>
<sequence length="59" mass="6777">MTPPYPHTHNPPPDWLIKLPNFAGRIDWPAFATHQLYAIIHARPALADAARAELERRRP</sequence>
<evidence type="ECO:0000313" key="2">
    <source>
        <dbReference type="Proteomes" id="UP000553756"/>
    </source>
</evidence>
<protein>
    <submittedName>
        <fullName evidence="1">Uncharacterized protein</fullName>
    </submittedName>
</protein>